<dbReference type="GO" id="GO:0008253">
    <property type="term" value="F:5'-nucleotidase activity"/>
    <property type="evidence" value="ECO:0007669"/>
    <property type="project" value="UniProtKB-UniRule"/>
</dbReference>
<dbReference type="Proteomes" id="UP000094600">
    <property type="component" value="Chromosome"/>
</dbReference>
<comment type="catalytic activity">
    <reaction evidence="1 9">
        <text>a ribonucleoside 5'-phosphate + H2O = a ribonucleoside + phosphate</text>
        <dbReference type="Rhea" id="RHEA:12484"/>
        <dbReference type="ChEBI" id="CHEBI:15377"/>
        <dbReference type="ChEBI" id="CHEBI:18254"/>
        <dbReference type="ChEBI" id="CHEBI:43474"/>
        <dbReference type="ChEBI" id="CHEBI:58043"/>
        <dbReference type="EC" id="3.1.3.5"/>
    </reaction>
</comment>
<evidence type="ECO:0000259" key="10">
    <source>
        <dbReference type="Pfam" id="PF01975"/>
    </source>
</evidence>
<evidence type="ECO:0000256" key="1">
    <source>
        <dbReference type="ARBA" id="ARBA00000815"/>
    </source>
</evidence>
<comment type="cofactor">
    <cofactor evidence="2">
        <name>Mg(2+)</name>
        <dbReference type="ChEBI" id="CHEBI:18420"/>
    </cofactor>
</comment>
<dbReference type="EC" id="3.1.3.5" evidence="9"/>
<keyword evidence="6 9" id="KW-0479">Metal-binding</keyword>
<dbReference type="EC" id="3.1.3.6" evidence="9"/>
<reference evidence="11 13" key="1">
    <citation type="submission" date="2016-06" db="EMBL/GenBank/DDBJ databases">
        <title>Bacterial characters and pathogenicity of Xenorhabdus hominickii from an entomopathogenic nematode, Steinernema monticolum.</title>
        <authorList>
            <person name="Park Y."/>
            <person name="Kim Y."/>
        </authorList>
    </citation>
    <scope>NUCLEOTIDE SEQUENCE [LARGE SCALE GENOMIC DNA]</scope>
    <source>
        <strain evidence="11 13">ANU1</strain>
    </source>
</reference>
<dbReference type="PANTHER" id="PTHR30457:SF12">
    <property type="entry name" value="5'_3'-NUCLEOTIDASE SURE"/>
    <property type="match status" value="1"/>
</dbReference>
<dbReference type="EC" id="3.6.1.11" evidence="9"/>
<comment type="similarity">
    <text evidence="4 9">Belongs to the SurE nucleotidase family.</text>
</comment>
<dbReference type="GO" id="GO:0046872">
    <property type="term" value="F:metal ion binding"/>
    <property type="evidence" value="ECO:0007669"/>
    <property type="project" value="UniProtKB-UniRule"/>
</dbReference>
<dbReference type="SUPFAM" id="SSF64167">
    <property type="entry name" value="SurE-like"/>
    <property type="match status" value="1"/>
</dbReference>
<dbReference type="FunFam" id="3.40.1210.10:FF:000001">
    <property type="entry name" value="5'/3'-nucleotidase SurE"/>
    <property type="match status" value="1"/>
</dbReference>
<dbReference type="InterPro" id="IPR030048">
    <property type="entry name" value="SurE"/>
</dbReference>
<dbReference type="OrthoDB" id="9780815at2"/>
<evidence type="ECO:0000256" key="3">
    <source>
        <dbReference type="ARBA" id="ARBA00004496"/>
    </source>
</evidence>
<dbReference type="EMBL" id="CP016176">
    <property type="protein sequence ID" value="AOM42504.1"/>
    <property type="molecule type" value="Genomic_DNA"/>
</dbReference>
<keyword evidence="7 9" id="KW-0547">Nucleotide-binding</keyword>
<evidence type="ECO:0000256" key="7">
    <source>
        <dbReference type="ARBA" id="ARBA00022741"/>
    </source>
</evidence>
<dbReference type="RefSeq" id="WP_069318125.1">
    <property type="nucleotide sequence ID" value="NZ_CAWNQJ010000079.1"/>
</dbReference>
<dbReference type="Gene3D" id="3.40.1210.10">
    <property type="entry name" value="Survival protein SurE-like phosphatase/nucleotidase"/>
    <property type="match status" value="1"/>
</dbReference>
<dbReference type="STRING" id="351679.A9255_19295"/>
<evidence type="ECO:0000256" key="4">
    <source>
        <dbReference type="ARBA" id="ARBA00011062"/>
    </source>
</evidence>
<dbReference type="GO" id="GO:0008254">
    <property type="term" value="F:3'-nucleotidase activity"/>
    <property type="evidence" value="ECO:0007669"/>
    <property type="project" value="UniProtKB-UniRule"/>
</dbReference>
<evidence type="ECO:0000256" key="5">
    <source>
        <dbReference type="ARBA" id="ARBA00022490"/>
    </source>
</evidence>
<dbReference type="GO" id="GO:0005737">
    <property type="term" value="C:cytoplasm"/>
    <property type="evidence" value="ECO:0007669"/>
    <property type="project" value="UniProtKB-SubCell"/>
</dbReference>
<evidence type="ECO:0000256" key="2">
    <source>
        <dbReference type="ARBA" id="ARBA00001946"/>
    </source>
</evidence>
<evidence type="ECO:0000313" key="11">
    <source>
        <dbReference type="EMBL" id="AOM42504.1"/>
    </source>
</evidence>
<evidence type="ECO:0000256" key="8">
    <source>
        <dbReference type="ARBA" id="ARBA00022801"/>
    </source>
</evidence>
<dbReference type="NCBIfam" id="TIGR00087">
    <property type="entry name" value="surE"/>
    <property type="match status" value="1"/>
</dbReference>
<dbReference type="PANTHER" id="PTHR30457">
    <property type="entry name" value="5'-NUCLEOTIDASE SURE"/>
    <property type="match status" value="1"/>
</dbReference>
<evidence type="ECO:0000256" key="6">
    <source>
        <dbReference type="ARBA" id="ARBA00022723"/>
    </source>
</evidence>
<dbReference type="AlphaFoldDB" id="A0A2G0Q4E6"/>
<evidence type="ECO:0000313" key="12">
    <source>
        <dbReference type="EMBL" id="PHM54072.1"/>
    </source>
</evidence>
<comment type="cofactor">
    <cofactor evidence="9">
        <name>a divalent metal cation</name>
        <dbReference type="ChEBI" id="CHEBI:60240"/>
    </cofactor>
    <text evidence="9">Binds 1 divalent metal cation per subunit.</text>
</comment>
<dbReference type="HAMAP" id="MF_00060">
    <property type="entry name" value="SurE"/>
    <property type="match status" value="1"/>
</dbReference>
<feature type="binding site" evidence="9">
    <location>
        <position position="93"/>
    </location>
    <ligand>
        <name>a divalent metal cation</name>
        <dbReference type="ChEBI" id="CHEBI:60240"/>
    </ligand>
</feature>
<gene>
    <name evidence="9" type="primary">surE</name>
    <name evidence="11" type="ORF">A9255_19295</name>
    <name evidence="12" type="ORF">Xhom_03142</name>
</gene>
<dbReference type="GO" id="GO:0004309">
    <property type="term" value="F:exopolyphosphatase activity"/>
    <property type="evidence" value="ECO:0007669"/>
    <property type="project" value="UniProtKB-UniRule"/>
</dbReference>
<evidence type="ECO:0000313" key="13">
    <source>
        <dbReference type="Proteomes" id="UP000094600"/>
    </source>
</evidence>
<feature type="binding site" evidence="9">
    <location>
        <position position="9"/>
    </location>
    <ligand>
        <name>a divalent metal cation</name>
        <dbReference type="ChEBI" id="CHEBI:60240"/>
    </ligand>
</feature>
<name>A0A2G0Q4E6_XENHO</name>
<dbReference type="Proteomes" id="UP000225433">
    <property type="component" value="Unassembled WGS sequence"/>
</dbReference>
<sequence>MLRILLSNDDGVTAPGIQTLAATLRKHYHVQVVAPDRNRSGASNSLTLDRPLRINTLKNGDMAVQEGTPTDCVYLGVNNLVRPRPDIVVSGINCGPNLGDDVIYSGTVAAAMEGRHLGLPALAVSLNGEEHYETAAEVTLRLLTMLQAFPLRAGNILNINVPDIPIEQIKGFRVTRCGSRCAAEEVYALEDPKGSMLYWIGPPGEKHDAGPDTDFAAVEEGFVSITPLQVDLTAYKAQELINDWLKKVGDIGEC</sequence>
<comment type="catalytic activity">
    <reaction evidence="9">
        <text>a ribonucleoside 3'-phosphate + H2O = a ribonucleoside + phosphate</text>
        <dbReference type="Rhea" id="RHEA:10144"/>
        <dbReference type="ChEBI" id="CHEBI:13197"/>
        <dbReference type="ChEBI" id="CHEBI:15377"/>
        <dbReference type="ChEBI" id="CHEBI:18254"/>
        <dbReference type="ChEBI" id="CHEBI:43474"/>
        <dbReference type="EC" id="3.1.3.6"/>
    </reaction>
</comment>
<comment type="catalytic activity">
    <reaction evidence="9">
        <text>[phosphate](n) + H2O = [phosphate](n-1) + phosphate + H(+)</text>
        <dbReference type="Rhea" id="RHEA:21528"/>
        <dbReference type="Rhea" id="RHEA-COMP:9859"/>
        <dbReference type="Rhea" id="RHEA-COMP:14279"/>
        <dbReference type="ChEBI" id="CHEBI:15377"/>
        <dbReference type="ChEBI" id="CHEBI:15378"/>
        <dbReference type="ChEBI" id="CHEBI:16838"/>
        <dbReference type="ChEBI" id="CHEBI:43474"/>
        <dbReference type="EC" id="3.6.1.11"/>
    </reaction>
</comment>
<reference evidence="12 14" key="2">
    <citation type="journal article" date="2017" name="Nat. Microbiol.">
        <title>Natural product diversity associated with the nematode symbionts Photorhabdus and Xenorhabdus.</title>
        <authorList>
            <person name="Tobias N.J."/>
            <person name="Wolff H."/>
            <person name="Djahanschiri B."/>
            <person name="Grundmann F."/>
            <person name="Kronenwerth M."/>
            <person name="Shi Y.M."/>
            <person name="Simonyi S."/>
            <person name="Grun P."/>
            <person name="Shapiro-Ilan D."/>
            <person name="Pidot S.J."/>
            <person name="Stinear T.P."/>
            <person name="Ebersberger I."/>
            <person name="Bode H.B."/>
        </authorList>
    </citation>
    <scope>NUCLEOTIDE SEQUENCE [LARGE SCALE GENOMIC DNA]</scope>
    <source>
        <strain evidence="12 14">DSM 17903</strain>
    </source>
</reference>
<keyword evidence="5 9" id="KW-0963">Cytoplasm</keyword>
<proteinExistence type="inferred from homology"/>
<dbReference type="Pfam" id="PF01975">
    <property type="entry name" value="SurE"/>
    <property type="match status" value="1"/>
</dbReference>
<dbReference type="NCBIfam" id="NF001489">
    <property type="entry name" value="PRK00346.1-3"/>
    <property type="match status" value="1"/>
</dbReference>
<keyword evidence="13" id="KW-1185">Reference proteome</keyword>
<dbReference type="InterPro" id="IPR002828">
    <property type="entry name" value="SurE-like_Pase/nucleotidase"/>
</dbReference>
<feature type="binding site" evidence="9">
    <location>
        <position position="10"/>
    </location>
    <ligand>
        <name>a divalent metal cation</name>
        <dbReference type="ChEBI" id="CHEBI:60240"/>
    </ligand>
</feature>
<dbReference type="InterPro" id="IPR036523">
    <property type="entry name" value="SurE-like_sf"/>
</dbReference>
<dbReference type="NCBIfam" id="NF001488">
    <property type="entry name" value="PRK00346.1-1"/>
    <property type="match status" value="1"/>
</dbReference>
<accession>A0A2G0Q4E6</accession>
<comment type="subcellular location">
    <subcellularLocation>
        <location evidence="3 9">Cytoplasm</location>
    </subcellularLocation>
</comment>
<dbReference type="NCBIfam" id="NF001490">
    <property type="entry name" value="PRK00346.1-4"/>
    <property type="match status" value="1"/>
</dbReference>
<dbReference type="EMBL" id="NJAI01000005">
    <property type="protein sequence ID" value="PHM54072.1"/>
    <property type="molecule type" value="Genomic_DNA"/>
</dbReference>
<comment type="function">
    <text evidence="9">Nucleotidase with a broad substrate specificity as it can dephosphorylate various ribo- and deoxyribonucleoside 5'-monophosphates and ribonucleoside 3'-monophosphates with highest affinity to 3'-AMP. Also hydrolyzes polyphosphate (exopolyphosphatase activity) with the preference for short-chain-length substrates (P20-25). Might be involved in the regulation of dNTP and NTP pools, and in the turnover of 3'-mononucleotides produced by numerous intracellular RNases (T1, T2, and F) during the degradation of various RNAs.</text>
</comment>
<evidence type="ECO:0000256" key="9">
    <source>
        <dbReference type="HAMAP-Rule" id="MF_00060"/>
    </source>
</evidence>
<organism evidence="12 14">
    <name type="scientific">Xenorhabdus hominickii</name>
    <dbReference type="NCBI Taxonomy" id="351679"/>
    <lineage>
        <taxon>Bacteria</taxon>
        <taxon>Pseudomonadati</taxon>
        <taxon>Pseudomonadota</taxon>
        <taxon>Gammaproteobacteria</taxon>
        <taxon>Enterobacterales</taxon>
        <taxon>Morganellaceae</taxon>
        <taxon>Xenorhabdus</taxon>
    </lineage>
</organism>
<evidence type="ECO:0000313" key="14">
    <source>
        <dbReference type="Proteomes" id="UP000225433"/>
    </source>
</evidence>
<feature type="domain" description="Survival protein SurE-like phosphatase/nucleotidase" evidence="10">
    <location>
        <begin position="4"/>
        <end position="181"/>
    </location>
</feature>
<protein>
    <recommendedName>
        <fullName evidence="9">5'/3'-nucleotidase SurE</fullName>
        <ecNumber evidence="9">3.1.3.5</ecNumber>
        <ecNumber evidence="9">3.1.3.6</ecNumber>
    </recommendedName>
    <alternativeName>
        <fullName evidence="9">Exopolyphosphatase</fullName>
        <ecNumber evidence="9">3.6.1.11</ecNumber>
    </alternativeName>
    <alternativeName>
        <fullName evidence="9">Nucleoside monophosphate phosphohydrolase</fullName>
    </alternativeName>
</protein>
<dbReference type="KEGG" id="xho:A9255_19295"/>
<dbReference type="GO" id="GO:0000166">
    <property type="term" value="F:nucleotide binding"/>
    <property type="evidence" value="ECO:0007669"/>
    <property type="project" value="UniProtKB-KW"/>
</dbReference>
<feature type="binding site" evidence="9">
    <location>
        <position position="40"/>
    </location>
    <ligand>
        <name>a divalent metal cation</name>
        <dbReference type="ChEBI" id="CHEBI:60240"/>
    </ligand>
</feature>
<keyword evidence="8 9" id="KW-0378">Hydrolase</keyword>